<comment type="caution">
    <text evidence="1">The sequence shown here is derived from an EMBL/GenBank/DDBJ whole genome shotgun (WGS) entry which is preliminary data.</text>
</comment>
<accession>A0A8T0G4Y1</accession>
<sequence>MVISERLIMPDPSDCRNCTYICNMIRDASLSLFFMTSAILSKNQLMTTNDNASNVESVLTISSTDAGGASMCNSAIQVTQSSNPGYVHSRIELQTILHIVRYRSR</sequence>
<dbReference type="EMBL" id="CM026433">
    <property type="protein sequence ID" value="KAG0554100.1"/>
    <property type="molecule type" value="Genomic_DNA"/>
</dbReference>
<evidence type="ECO:0000313" key="1">
    <source>
        <dbReference type="EMBL" id="KAG0554100.1"/>
    </source>
</evidence>
<protein>
    <submittedName>
        <fullName evidence="1">Uncharacterized protein</fullName>
    </submittedName>
</protein>
<dbReference type="AlphaFoldDB" id="A0A8T0G4Y1"/>
<evidence type="ECO:0000313" key="2">
    <source>
        <dbReference type="Proteomes" id="UP000822688"/>
    </source>
</evidence>
<dbReference type="Proteomes" id="UP000822688">
    <property type="component" value="Chromosome 12"/>
</dbReference>
<name>A0A8T0G4Y1_CERPU</name>
<keyword evidence="2" id="KW-1185">Reference proteome</keyword>
<reference evidence="1" key="1">
    <citation type="submission" date="2020-06" db="EMBL/GenBank/DDBJ databases">
        <title>WGS assembly of Ceratodon purpureus strain R40.</title>
        <authorList>
            <person name="Carey S.B."/>
            <person name="Jenkins J."/>
            <person name="Shu S."/>
            <person name="Lovell J.T."/>
            <person name="Sreedasyam A."/>
            <person name="Maumus F."/>
            <person name="Tiley G.P."/>
            <person name="Fernandez-Pozo N."/>
            <person name="Barry K."/>
            <person name="Chen C."/>
            <person name="Wang M."/>
            <person name="Lipzen A."/>
            <person name="Daum C."/>
            <person name="Saski C.A."/>
            <person name="Payton A.C."/>
            <person name="Mcbreen J.C."/>
            <person name="Conrad R.E."/>
            <person name="Kollar L.M."/>
            <person name="Olsson S."/>
            <person name="Huttunen S."/>
            <person name="Landis J.B."/>
            <person name="Wickett N.J."/>
            <person name="Johnson M.G."/>
            <person name="Rensing S.A."/>
            <person name="Grimwood J."/>
            <person name="Schmutz J."/>
            <person name="Mcdaniel S.F."/>
        </authorList>
    </citation>
    <scope>NUCLEOTIDE SEQUENCE</scope>
    <source>
        <strain evidence="1">R40</strain>
    </source>
</reference>
<proteinExistence type="predicted"/>
<gene>
    <name evidence="1" type="ORF">KC19_12G062600</name>
</gene>
<organism evidence="1 2">
    <name type="scientific">Ceratodon purpureus</name>
    <name type="common">Fire moss</name>
    <name type="synonym">Dicranum purpureum</name>
    <dbReference type="NCBI Taxonomy" id="3225"/>
    <lineage>
        <taxon>Eukaryota</taxon>
        <taxon>Viridiplantae</taxon>
        <taxon>Streptophyta</taxon>
        <taxon>Embryophyta</taxon>
        <taxon>Bryophyta</taxon>
        <taxon>Bryophytina</taxon>
        <taxon>Bryopsida</taxon>
        <taxon>Dicranidae</taxon>
        <taxon>Pseudoditrichales</taxon>
        <taxon>Ditrichaceae</taxon>
        <taxon>Ceratodon</taxon>
    </lineage>
</organism>